<reference evidence="2" key="1">
    <citation type="submission" date="2014-01" db="EMBL/GenBank/DDBJ databases">
        <title>The Genome Sequence of Anopheles melas CM1001059_A (V2).</title>
        <authorList>
            <consortium name="The Broad Institute Genomics Platform"/>
            <person name="Neafsey D.E."/>
            <person name="Besansky N."/>
            <person name="Howell P."/>
            <person name="Walton C."/>
            <person name="Young S.K."/>
            <person name="Zeng Q."/>
            <person name="Gargeya S."/>
            <person name="Fitzgerald M."/>
            <person name="Haas B."/>
            <person name="Abouelleil A."/>
            <person name="Allen A.W."/>
            <person name="Alvarado L."/>
            <person name="Arachchi H.M."/>
            <person name="Berlin A.M."/>
            <person name="Chapman S.B."/>
            <person name="Gainer-Dewar J."/>
            <person name="Goldberg J."/>
            <person name="Griggs A."/>
            <person name="Gujja S."/>
            <person name="Hansen M."/>
            <person name="Howarth C."/>
            <person name="Imamovic A."/>
            <person name="Ireland A."/>
            <person name="Larimer J."/>
            <person name="McCowan C."/>
            <person name="Murphy C."/>
            <person name="Pearson M."/>
            <person name="Poon T.W."/>
            <person name="Priest M."/>
            <person name="Roberts A."/>
            <person name="Saif S."/>
            <person name="Shea T."/>
            <person name="Sisk P."/>
            <person name="Sykes S."/>
            <person name="Wortman J."/>
            <person name="Nusbaum C."/>
            <person name="Birren B."/>
        </authorList>
    </citation>
    <scope>NUCLEOTIDE SEQUENCE [LARGE SCALE GENOMIC DNA]</scope>
    <source>
        <strain evidence="2">CM1001059</strain>
    </source>
</reference>
<dbReference type="VEuPathDB" id="VectorBase:AMEC022146"/>
<dbReference type="AlphaFoldDB" id="A0A182UKM7"/>
<reference evidence="1" key="2">
    <citation type="submission" date="2020-05" db="UniProtKB">
        <authorList>
            <consortium name="EnsemblMetazoa"/>
        </authorList>
    </citation>
    <scope>IDENTIFICATION</scope>
    <source>
        <strain evidence="1">CM1001059</strain>
    </source>
</reference>
<proteinExistence type="predicted"/>
<accession>A0A182UKM7</accession>
<evidence type="ECO:0000313" key="2">
    <source>
        <dbReference type="Proteomes" id="UP000075902"/>
    </source>
</evidence>
<organism evidence="1 2">
    <name type="scientific">Anopheles melas</name>
    <dbReference type="NCBI Taxonomy" id="34690"/>
    <lineage>
        <taxon>Eukaryota</taxon>
        <taxon>Metazoa</taxon>
        <taxon>Ecdysozoa</taxon>
        <taxon>Arthropoda</taxon>
        <taxon>Hexapoda</taxon>
        <taxon>Insecta</taxon>
        <taxon>Pterygota</taxon>
        <taxon>Neoptera</taxon>
        <taxon>Endopterygota</taxon>
        <taxon>Diptera</taxon>
        <taxon>Nematocera</taxon>
        <taxon>Culicoidea</taxon>
        <taxon>Culicidae</taxon>
        <taxon>Anophelinae</taxon>
        <taxon>Anopheles</taxon>
    </lineage>
</organism>
<sequence>MPPLMLLQTLISPLVDESCVVVWFGSARSTSIAFASCLPSSTPHWSNEFTSQMTPCVKILCSYIAISAPSTNGVTFLTRIEFVGRLPVNTLCGSSFSSASPASPAFSSSACAVAAVLPIMSASVWAR</sequence>
<keyword evidence="2" id="KW-1185">Reference proteome</keyword>
<protein>
    <submittedName>
        <fullName evidence="1">Uncharacterized protein</fullName>
    </submittedName>
</protein>
<evidence type="ECO:0000313" key="1">
    <source>
        <dbReference type="EnsemblMetazoa" id="AMEC022146-PA"/>
    </source>
</evidence>
<dbReference type="EnsemblMetazoa" id="AMEC022146-RA">
    <property type="protein sequence ID" value="AMEC022146-PA"/>
    <property type="gene ID" value="AMEC022146"/>
</dbReference>
<name>A0A182UKM7_9DIPT</name>
<dbReference type="Proteomes" id="UP000075902">
    <property type="component" value="Unassembled WGS sequence"/>
</dbReference>